<feature type="compositionally biased region" description="Polar residues" evidence="1">
    <location>
        <begin position="67"/>
        <end position="82"/>
    </location>
</feature>
<dbReference type="AlphaFoldDB" id="A0A835QIC2"/>
<dbReference type="Proteomes" id="UP000639772">
    <property type="component" value="Chromosome 9"/>
</dbReference>
<reference evidence="3 4" key="1">
    <citation type="journal article" date="2020" name="Nat. Food">
        <title>A phased Vanilla planifolia genome enables genetic improvement of flavour and production.</title>
        <authorList>
            <person name="Hasing T."/>
            <person name="Tang H."/>
            <person name="Brym M."/>
            <person name="Khazi F."/>
            <person name="Huang T."/>
            <person name="Chambers A.H."/>
        </authorList>
    </citation>
    <scope>NUCLEOTIDE SEQUENCE [LARGE SCALE GENOMIC DNA]</scope>
    <source>
        <tissue evidence="3">Leaf</tissue>
    </source>
</reference>
<evidence type="ECO:0000313" key="4">
    <source>
        <dbReference type="Proteomes" id="UP000639772"/>
    </source>
</evidence>
<evidence type="ECO:0000313" key="3">
    <source>
        <dbReference type="EMBL" id="KAG0469233.1"/>
    </source>
</evidence>
<feature type="domain" description="FHA" evidence="2">
    <location>
        <begin position="123"/>
        <end position="172"/>
    </location>
</feature>
<protein>
    <recommendedName>
        <fullName evidence="2">FHA domain-containing protein</fullName>
    </recommendedName>
</protein>
<dbReference type="Gene3D" id="2.60.200.20">
    <property type="match status" value="1"/>
</dbReference>
<dbReference type="Pfam" id="PF00498">
    <property type="entry name" value="FHA"/>
    <property type="match status" value="1"/>
</dbReference>
<dbReference type="FunFam" id="2.60.200.20:FF:000053">
    <property type="entry name" value="Os06g0275900 protein"/>
    <property type="match status" value="1"/>
</dbReference>
<dbReference type="PROSITE" id="PS50006">
    <property type="entry name" value="FHA_DOMAIN"/>
    <property type="match status" value="1"/>
</dbReference>
<dbReference type="SUPFAM" id="SSF49879">
    <property type="entry name" value="SMAD/FHA domain"/>
    <property type="match status" value="1"/>
</dbReference>
<dbReference type="SMART" id="SM00240">
    <property type="entry name" value="FHA"/>
    <property type="match status" value="1"/>
</dbReference>
<proteinExistence type="predicted"/>
<feature type="region of interest" description="Disordered" evidence="1">
    <location>
        <begin position="1"/>
        <end position="83"/>
    </location>
</feature>
<dbReference type="CDD" id="cd22677">
    <property type="entry name" value="FHA_Kanadaptin"/>
    <property type="match status" value="1"/>
</dbReference>
<feature type="compositionally biased region" description="Pro residues" evidence="1">
    <location>
        <begin position="1"/>
        <end position="11"/>
    </location>
</feature>
<dbReference type="PANTHER" id="PTHR23308">
    <property type="entry name" value="NUCLEAR INHIBITOR OF PROTEIN PHOSPHATASE-1"/>
    <property type="match status" value="1"/>
</dbReference>
<name>A0A835QIC2_VANPL</name>
<evidence type="ECO:0000259" key="2">
    <source>
        <dbReference type="PROSITE" id="PS50006"/>
    </source>
</evidence>
<evidence type="ECO:0000256" key="1">
    <source>
        <dbReference type="SAM" id="MobiDB-lite"/>
    </source>
</evidence>
<dbReference type="InterPro" id="IPR000253">
    <property type="entry name" value="FHA_dom"/>
</dbReference>
<sequence>MKVPMGPPPSRNPSASPTSAATAAAAAAAASTAAVGDGDVEDTTPANEDIGDHTEAASMTDKDSADKSNPSPKVASDSSSCQRAAVPYVTPPWSEAPEHPFSFEVLKQGTIIEQLDVSEKVAYMFGRVDLCDFVLEHQTISRFHAVLQFSKNSAYLYDLGSTHGTFVNKNQVKKKVYTEIHVGDVIRFGQSC</sequence>
<dbReference type="OrthoDB" id="444265at2759"/>
<gene>
    <name evidence="3" type="ORF">HPP92_018561</name>
</gene>
<dbReference type="InterPro" id="IPR008984">
    <property type="entry name" value="SMAD_FHA_dom_sf"/>
</dbReference>
<accession>A0A835QIC2</accession>
<comment type="caution">
    <text evidence="3">The sequence shown here is derived from an EMBL/GenBank/DDBJ whole genome shotgun (WGS) entry which is preliminary data.</text>
</comment>
<dbReference type="InterPro" id="IPR050923">
    <property type="entry name" value="Cell_Proc_Reg/RNA_Proc"/>
</dbReference>
<feature type="compositionally biased region" description="Low complexity" evidence="1">
    <location>
        <begin position="12"/>
        <end position="34"/>
    </location>
</feature>
<feature type="compositionally biased region" description="Basic and acidic residues" evidence="1">
    <location>
        <begin position="50"/>
        <end position="66"/>
    </location>
</feature>
<organism evidence="3 4">
    <name type="scientific">Vanilla planifolia</name>
    <name type="common">Vanilla</name>
    <dbReference type="NCBI Taxonomy" id="51239"/>
    <lineage>
        <taxon>Eukaryota</taxon>
        <taxon>Viridiplantae</taxon>
        <taxon>Streptophyta</taxon>
        <taxon>Embryophyta</taxon>
        <taxon>Tracheophyta</taxon>
        <taxon>Spermatophyta</taxon>
        <taxon>Magnoliopsida</taxon>
        <taxon>Liliopsida</taxon>
        <taxon>Asparagales</taxon>
        <taxon>Orchidaceae</taxon>
        <taxon>Vanilloideae</taxon>
        <taxon>Vanilleae</taxon>
        <taxon>Vanilla</taxon>
    </lineage>
</organism>
<dbReference type="EMBL" id="JADCNM010000009">
    <property type="protein sequence ID" value="KAG0469233.1"/>
    <property type="molecule type" value="Genomic_DNA"/>
</dbReference>